<dbReference type="Pfam" id="PF14623">
    <property type="entry name" value="Vint"/>
    <property type="match status" value="1"/>
</dbReference>
<dbReference type="EMBL" id="CAJOAX010008252">
    <property type="protein sequence ID" value="CAF4029157.1"/>
    <property type="molecule type" value="Genomic_DNA"/>
</dbReference>
<organism evidence="2 3">
    <name type="scientific">Rotaria sordida</name>
    <dbReference type="NCBI Taxonomy" id="392033"/>
    <lineage>
        <taxon>Eukaryota</taxon>
        <taxon>Metazoa</taxon>
        <taxon>Spiralia</taxon>
        <taxon>Gnathifera</taxon>
        <taxon>Rotifera</taxon>
        <taxon>Eurotatoria</taxon>
        <taxon>Bdelloidea</taxon>
        <taxon>Philodinida</taxon>
        <taxon>Philodinidae</taxon>
        <taxon>Rotaria</taxon>
    </lineage>
</organism>
<evidence type="ECO:0000313" key="3">
    <source>
        <dbReference type="Proteomes" id="UP000663823"/>
    </source>
</evidence>
<feature type="domain" description="Vint" evidence="1">
    <location>
        <begin position="1"/>
        <end position="108"/>
    </location>
</feature>
<dbReference type="Proteomes" id="UP000663823">
    <property type="component" value="Unassembled WGS sequence"/>
</dbReference>
<comment type="caution">
    <text evidence="2">The sequence shown here is derived from an EMBL/GenBank/DDBJ whole genome shotgun (WGS) entry which is preliminary data.</text>
</comment>
<proteinExistence type="predicted"/>
<dbReference type="InterPro" id="IPR039510">
    <property type="entry name" value="Vint_dom"/>
</dbReference>
<reference evidence="2" key="1">
    <citation type="submission" date="2021-02" db="EMBL/GenBank/DDBJ databases">
        <authorList>
            <person name="Nowell W R."/>
        </authorList>
    </citation>
    <scope>NUCLEOTIDE SEQUENCE</scope>
</reference>
<feature type="non-terminal residue" evidence="2">
    <location>
        <position position="1"/>
    </location>
</feature>
<evidence type="ECO:0000259" key="1">
    <source>
        <dbReference type="Pfam" id="PF14623"/>
    </source>
</evidence>
<accession>A0A819QQF3</accession>
<evidence type="ECO:0000313" key="2">
    <source>
        <dbReference type="EMBL" id="CAF4029157.1"/>
    </source>
</evidence>
<protein>
    <recommendedName>
        <fullName evidence="1">Vint domain-containing protein</fullName>
    </recommendedName>
</protein>
<name>A0A819QQF3_9BILA</name>
<dbReference type="AlphaFoldDB" id="A0A819QQF3"/>
<gene>
    <name evidence="2" type="ORF">OTI717_LOCUS30545</name>
</gene>
<sequence length="117" mass="13202">LIITAWHPIRYAGEWIMPCSLVSSVNEISCEAIYNFVLDQGHTMLVNDVECVTLGHGFKEDVVRHSYYGSERVINDLERLNLEQNNGGLIEITEKMLVRSIKSGLVNGLQSQQILVQ</sequence>